<dbReference type="EMBL" id="JAXUIC010000008">
    <property type="protein sequence ID" value="KAK4578180.1"/>
    <property type="molecule type" value="Genomic_DNA"/>
</dbReference>
<feature type="non-terminal residue" evidence="6">
    <location>
        <position position="147"/>
    </location>
</feature>
<feature type="non-terminal residue" evidence="6">
    <location>
        <position position="1"/>
    </location>
</feature>
<dbReference type="GO" id="GO:0003677">
    <property type="term" value="F:DNA binding"/>
    <property type="evidence" value="ECO:0007669"/>
    <property type="project" value="UniProtKB-KW"/>
</dbReference>
<keyword evidence="1" id="KW-0805">Transcription regulation</keyword>
<keyword evidence="4" id="KW-0539">Nucleus</keyword>
<evidence type="ECO:0000256" key="3">
    <source>
        <dbReference type="ARBA" id="ARBA00023163"/>
    </source>
</evidence>
<evidence type="ECO:0000256" key="1">
    <source>
        <dbReference type="ARBA" id="ARBA00023015"/>
    </source>
</evidence>
<protein>
    <recommendedName>
        <fullName evidence="5">NAC domain-containing protein</fullName>
    </recommendedName>
</protein>
<evidence type="ECO:0000259" key="5">
    <source>
        <dbReference type="PROSITE" id="PS51005"/>
    </source>
</evidence>
<dbReference type="SUPFAM" id="SSF101941">
    <property type="entry name" value="NAC domain"/>
    <property type="match status" value="1"/>
</dbReference>
<dbReference type="PROSITE" id="PS51005">
    <property type="entry name" value="NAC"/>
    <property type="match status" value="1"/>
</dbReference>
<evidence type="ECO:0000313" key="7">
    <source>
        <dbReference type="Proteomes" id="UP001324115"/>
    </source>
</evidence>
<accession>A0AAN7IIQ6</accession>
<dbReference type="InterPro" id="IPR036093">
    <property type="entry name" value="NAC_dom_sf"/>
</dbReference>
<evidence type="ECO:0000256" key="2">
    <source>
        <dbReference type="ARBA" id="ARBA00023125"/>
    </source>
</evidence>
<keyword evidence="2" id="KW-0238">DNA-binding</keyword>
<dbReference type="Pfam" id="PF02365">
    <property type="entry name" value="NAM"/>
    <property type="match status" value="1"/>
</dbReference>
<organism evidence="6 7">
    <name type="scientific">Quercus rubra</name>
    <name type="common">Northern red oak</name>
    <name type="synonym">Quercus borealis</name>
    <dbReference type="NCBI Taxonomy" id="3512"/>
    <lineage>
        <taxon>Eukaryota</taxon>
        <taxon>Viridiplantae</taxon>
        <taxon>Streptophyta</taxon>
        <taxon>Embryophyta</taxon>
        <taxon>Tracheophyta</taxon>
        <taxon>Spermatophyta</taxon>
        <taxon>Magnoliopsida</taxon>
        <taxon>eudicotyledons</taxon>
        <taxon>Gunneridae</taxon>
        <taxon>Pentapetalae</taxon>
        <taxon>rosids</taxon>
        <taxon>fabids</taxon>
        <taxon>Fagales</taxon>
        <taxon>Fagaceae</taxon>
        <taxon>Quercus</taxon>
    </lineage>
</organism>
<dbReference type="PANTHER" id="PTHR31744">
    <property type="entry name" value="PROTEIN CUP-SHAPED COTYLEDON 2-RELATED"/>
    <property type="match status" value="1"/>
</dbReference>
<dbReference type="Gene3D" id="2.170.150.80">
    <property type="entry name" value="NAC domain"/>
    <property type="match status" value="1"/>
</dbReference>
<gene>
    <name evidence="6" type="ORF">RGQ29_028356</name>
</gene>
<dbReference type="Proteomes" id="UP001324115">
    <property type="component" value="Unassembled WGS sequence"/>
</dbReference>
<evidence type="ECO:0000256" key="4">
    <source>
        <dbReference type="ARBA" id="ARBA00023242"/>
    </source>
</evidence>
<sequence>DSITVGYRFRPTDEELVTYYLRLKMQGDKDFEVRAIREVNIYKYEPWDLPRESVIQSDDPEWFFFCAREIKYSNRNRLNRMTEKGFWKITGNKRNIKVRGTNNVIGTKQTMVFHQGRVRNGVRTHWVIHEYQLATFPSHQVNLHVLL</sequence>
<proteinExistence type="predicted"/>
<dbReference type="PANTHER" id="PTHR31744:SF210">
    <property type="entry name" value="NAC DOMAIN-CONTAINING PROTEIN 86-LIKE"/>
    <property type="match status" value="1"/>
</dbReference>
<dbReference type="GO" id="GO:0006355">
    <property type="term" value="P:regulation of DNA-templated transcription"/>
    <property type="evidence" value="ECO:0007669"/>
    <property type="project" value="InterPro"/>
</dbReference>
<name>A0AAN7IIQ6_QUERU</name>
<comment type="caution">
    <text evidence="6">The sequence shown here is derived from an EMBL/GenBank/DDBJ whole genome shotgun (WGS) entry which is preliminary data.</text>
</comment>
<evidence type="ECO:0000313" key="6">
    <source>
        <dbReference type="EMBL" id="KAK4578180.1"/>
    </source>
</evidence>
<reference evidence="6 7" key="1">
    <citation type="journal article" date="2023" name="G3 (Bethesda)">
        <title>A haplotype-resolved chromosome-scale genome for Quercus rubra L. provides insights into the genetics of adaptive traits for red oak species.</title>
        <authorList>
            <person name="Kapoor B."/>
            <person name="Jenkins J."/>
            <person name="Schmutz J."/>
            <person name="Zhebentyayeva T."/>
            <person name="Kuelheim C."/>
            <person name="Coggeshall M."/>
            <person name="Heim C."/>
            <person name="Lasky J.R."/>
            <person name="Leites L."/>
            <person name="Islam-Faridi N."/>
            <person name="Romero-Severson J."/>
            <person name="DeLeo V.L."/>
            <person name="Lucas S.M."/>
            <person name="Lazic D."/>
            <person name="Gailing O."/>
            <person name="Carlson J."/>
            <person name="Staton M."/>
        </authorList>
    </citation>
    <scope>NUCLEOTIDE SEQUENCE [LARGE SCALE GENOMIC DNA]</scope>
    <source>
        <strain evidence="6">Pseudo-F2</strain>
    </source>
</reference>
<dbReference type="AlphaFoldDB" id="A0AAN7IIQ6"/>
<feature type="domain" description="NAC" evidence="5">
    <location>
        <begin position="3"/>
        <end position="147"/>
    </location>
</feature>
<keyword evidence="3" id="KW-0804">Transcription</keyword>
<keyword evidence="7" id="KW-1185">Reference proteome</keyword>
<dbReference type="InterPro" id="IPR003441">
    <property type="entry name" value="NAC-dom"/>
</dbReference>